<gene>
    <name evidence="6" type="ORF">EV186_110156</name>
</gene>
<name>A0A4R6RWB9_LABRH</name>
<dbReference type="PANTHER" id="PTHR43585:SF2">
    <property type="entry name" value="ATP-GRASP ENZYME FSQD"/>
    <property type="match status" value="1"/>
</dbReference>
<organism evidence="6 7">
    <name type="scientific">Labedaea rhizosphaerae</name>
    <dbReference type="NCBI Taxonomy" id="598644"/>
    <lineage>
        <taxon>Bacteria</taxon>
        <taxon>Bacillati</taxon>
        <taxon>Actinomycetota</taxon>
        <taxon>Actinomycetes</taxon>
        <taxon>Pseudonocardiales</taxon>
        <taxon>Pseudonocardiaceae</taxon>
        <taxon>Labedaea</taxon>
    </lineage>
</organism>
<dbReference type="AlphaFoldDB" id="A0A4R6RWB9"/>
<evidence type="ECO:0000256" key="1">
    <source>
        <dbReference type="ARBA" id="ARBA00022598"/>
    </source>
</evidence>
<sequence length="405" mass="42927">MKSLLVVGTGDRRYREYLLRSIGSHYRVHLLVGHEPTWEREFVAGWSVLDMSDTIDASAMLAAAPKTVDGVLTWDEARVLQAAKLADALGVPGDVDAVMRCRDKHLTRKALADAGVGPVRSVLVSGVEEALAAAERIGYPVVLKPRAMAASLGVVRVDTPAELTARFAFARDTTVPGAWHYDVSVLVEELLTGEEISVDSVVHHGEVHPMFLARKQVGYPPYFEEIGHTVSATDPLLNDPALLAALRETHTALGFTDGATHAEFKLTPSGPRLVEVNGRLGGGMIPYLGMRVTGIDPGLAIAAVACGDAPSLTPSESKAGAVRFFYPSEEDTVVGSVTAQLPPEIDLFLPLAGDGEVMSPPPKGTAFGRIALATALATTVEECMRALDTVEASLAVAPGTVRQPL</sequence>
<dbReference type="Gene3D" id="3.30.1490.20">
    <property type="entry name" value="ATP-grasp fold, A domain"/>
    <property type="match status" value="1"/>
</dbReference>
<evidence type="ECO:0000313" key="7">
    <source>
        <dbReference type="Proteomes" id="UP000295444"/>
    </source>
</evidence>
<evidence type="ECO:0000256" key="4">
    <source>
        <dbReference type="PROSITE-ProRule" id="PRU00409"/>
    </source>
</evidence>
<dbReference type="OrthoDB" id="24041at2"/>
<evidence type="ECO:0000313" key="6">
    <source>
        <dbReference type="EMBL" id="TDP90615.1"/>
    </source>
</evidence>
<dbReference type="GO" id="GO:0005524">
    <property type="term" value="F:ATP binding"/>
    <property type="evidence" value="ECO:0007669"/>
    <property type="project" value="UniProtKB-UniRule"/>
</dbReference>
<keyword evidence="3 4" id="KW-0067">ATP-binding</keyword>
<reference evidence="6 7" key="1">
    <citation type="submission" date="2019-03" db="EMBL/GenBank/DDBJ databases">
        <title>Genomic Encyclopedia of Type Strains, Phase IV (KMG-IV): sequencing the most valuable type-strain genomes for metagenomic binning, comparative biology and taxonomic classification.</title>
        <authorList>
            <person name="Goeker M."/>
        </authorList>
    </citation>
    <scope>NUCLEOTIDE SEQUENCE [LARGE SCALE GENOMIC DNA]</scope>
    <source>
        <strain evidence="6 7">DSM 45361</strain>
    </source>
</reference>
<dbReference type="RefSeq" id="WP_133854126.1">
    <property type="nucleotide sequence ID" value="NZ_SNXZ01000010.1"/>
</dbReference>
<dbReference type="Gene3D" id="3.30.470.20">
    <property type="entry name" value="ATP-grasp fold, B domain"/>
    <property type="match status" value="1"/>
</dbReference>
<dbReference type="EMBL" id="SNXZ01000010">
    <property type="protein sequence ID" value="TDP90615.1"/>
    <property type="molecule type" value="Genomic_DNA"/>
</dbReference>
<dbReference type="InterPro" id="IPR013815">
    <property type="entry name" value="ATP_grasp_subdomain_1"/>
</dbReference>
<keyword evidence="7" id="KW-1185">Reference proteome</keyword>
<keyword evidence="1" id="KW-0436">Ligase</keyword>
<dbReference type="SUPFAM" id="SSF56059">
    <property type="entry name" value="Glutathione synthetase ATP-binding domain-like"/>
    <property type="match status" value="1"/>
</dbReference>
<dbReference type="Pfam" id="PF13535">
    <property type="entry name" value="ATP-grasp_4"/>
    <property type="match status" value="1"/>
</dbReference>
<dbReference type="GO" id="GO:0046872">
    <property type="term" value="F:metal ion binding"/>
    <property type="evidence" value="ECO:0007669"/>
    <property type="project" value="InterPro"/>
</dbReference>
<dbReference type="InterPro" id="IPR011761">
    <property type="entry name" value="ATP-grasp"/>
</dbReference>
<protein>
    <submittedName>
        <fullName evidence="6">ATP-grasp domain-containing protein</fullName>
    </submittedName>
</protein>
<evidence type="ECO:0000256" key="2">
    <source>
        <dbReference type="ARBA" id="ARBA00022741"/>
    </source>
</evidence>
<evidence type="ECO:0000256" key="3">
    <source>
        <dbReference type="ARBA" id="ARBA00022840"/>
    </source>
</evidence>
<keyword evidence="2 4" id="KW-0547">Nucleotide-binding</keyword>
<dbReference type="Proteomes" id="UP000295444">
    <property type="component" value="Unassembled WGS sequence"/>
</dbReference>
<accession>A0A4R6RWB9</accession>
<dbReference type="GO" id="GO:0016874">
    <property type="term" value="F:ligase activity"/>
    <property type="evidence" value="ECO:0007669"/>
    <property type="project" value="UniProtKB-KW"/>
</dbReference>
<dbReference type="PANTHER" id="PTHR43585">
    <property type="entry name" value="FUMIPYRROLE BIOSYNTHESIS PROTEIN C"/>
    <property type="match status" value="1"/>
</dbReference>
<evidence type="ECO:0000259" key="5">
    <source>
        <dbReference type="PROSITE" id="PS50975"/>
    </source>
</evidence>
<comment type="caution">
    <text evidence="6">The sequence shown here is derived from an EMBL/GenBank/DDBJ whole genome shotgun (WGS) entry which is preliminary data.</text>
</comment>
<dbReference type="SMART" id="SM01209">
    <property type="entry name" value="GARS_A"/>
    <property type="match status" value="1"/>
</dbReference>
<dbReference type="Gene3D" id="3.40.50.20">
    <property type="match status" value="1"/>
</dbReference>
<feature type="domain" description="ATP-grasp" evidence="5">
    <location>
        <begin position="108"/>
        <end position="306"/>
    </location>
</feature>
<dbReference type="PROSITE" id="PS50975">
    <property type="entry name" value="ATP_GRASP"/>
    <property type="match status" value="1"/>
</dbReference>
<dbReference type="InterPro" id="IPR052032">
    <property type="entry name" value="ATP-dep_AA_Ligase"/>
</dbReference>
<proteinExistence type="predicted"/>